<evidence type="ECO:0000313" key="1">
    <source>
        <dbReference type="EMBL" id="KAH7959614.1"/>
    </source>
</evidence>
<accession>A0ACB8D563</accession>
<proteinExistence type="predicted"/>
<comment type="caution">
    <text evidence="1">The sequence shown here is derived from an EMBL/GenBank/DDBJ whole genome shotgun (WGS) entry which is preliminary data.</text>
</comment>
<gene>
    <name evidence="1" type="ORF">HPB49_012469</name>
</gene>
<dbReference type="EMBL" id="CM023472">
    <property type="protein sequence ID" value="KAH7959614.1"/>
    <property type="molecule type" value="Genomic_DNA"/>
</dbReference>
<sequence length="435" mass="48888">MLTTTAVSLFLLAMAAVLSPAAAQHCLATYRLRNPNHTTCRQRPSWCRIKDSGVSMEQRYLILKLHNQFRSQTTLGRLPGFPAAADMQELLWDNELAHVAQAHAYICTKADGDQKHDRVEDRFTSRFPKTGQNLAWEGQPEYTPGPNWTWVMDHWFTQEYARYPPEKVAHFTPMEGVKIGHFSQVIWAQTRYVGCGYVYYRVDAKVFRHIKQYTCNYGPSGNYVGWPIYKEGPTCSACPKNGQCKMATGLCDDSAAGPPRFKRPRKIRRPTTPSQGHLSTQPPRQTCPPCPCLPSTPNVYQAPASRYPGYRYPTPYTSQRRYPPNPQDPAPRRYPLSYDPRLRDGLPRCEDVEGYKPGEPGQPACVENDDNGGLRSVDVSDGAHSGRPGRDAAIWQYFVAGSVTGLAMMVPLGVFLVFWRFTGSTDGAGKSCRPR</sequence>
<organism evidence="1 2">
    <name type="scientific">Dermacentor silvarum</name>
    <name type="common">Tick</name>
    <dbReference type="NCBI Taxonomy" id="543639"/>
    <lineage>
        <taxon>Eukaryota</taxon>
        <taxon>Metazoa</taxon>
        <taxon>Ecdysozoa</taxon>
        <taxon>Arthropoda</taxon>
        <taxon>Chelicerata</taxon>
        <taxon>Arachnida</taxon>
        <taxon>Acari</taxon>
        <taxon>Parasitiformes</taxon>
        <taxon>Ixodida</taxon>
        <taxon>Ixodoidea</taxon>
        <taxon>Ixodidae</taxon>
        <taxon>Rhipicephalinae</taxon>
        <taxon>Dermacentor</taxon>
    </lineage>
</organism>
<reference evidence="1" key="1">
    <citation type="submission" date="2020-05" db="EMBL/GenBank/DDBJ databases">
        <title>Large-scale comparative analyses of tick genomes elucidate their genetic diversity and vector capacities.</title>
        <authorList>
            <person name="Jia N."/>
            <person name="Wang J."/>
            <person name="Shi W."/>
            <person name="Du L."/>
            <person name="Sun Y."/>
            <person name="Zhan W."/>
            <person name="Jiang J."/>
            <person name="Wang Q."/>
            <person name="Zhang B."/>
            <person name="Ji P."/>
            <person name="Sakyi L.B."/>
            <person name="Cui X."/>
            <person name="Yuan T."/>
            <person name="Jiang B."/>
            <person name="Yang W."/>
            <person name="Lam T.T.-Y."/>
            <person name="Chang Q."/>
            <person name="Ding S."/>
            <person name="Wang X."/>
            <person name="Zhu J."/>
            <person name="Ruan X."/>
            <person name="Zhao L."/>
            <person name="Wei J."/>
            <person name="Que T."/>
            <person name="Du C."/>
            <person name="Cheng J."/>
            <person name="Dai P."/>
            <person name="Han X."/>
            <person name="Huang E."/>
            <person name="Gao Y."/>
            <person name="Liu J."/>
            <person name="Shao H."/>
            <person name="Ye R."/>
            <person name="Li L."/>
            <person name="Wei W."/>
            <person name="Wang X."/>
            <person name="Wang C."/>
            <person name="Yang T."/>
            <person name="Huo Q."/>
            <person name="Li W."/>
            <person name="Guo W."/>
            <person name="Chen H."/>
            <person name="Zhou L."/>
            <person name="Ni X."/>
            <person name="Tian J."/>
            <person name="Zhou Y."/>
            <person name="Sheng Y."/>
            <person name="Liu T."/>
            <person name="Pan Y."/>
            <person name="Xia L."/>
            <person name="Li J."/>
            <person name="Zhao F."/>
            <person name="Cao W."/>
        </authorList>
    </citation>
    <scope>NUCLEOTIDE SEQUENCE</scope>
    <source>
        <strain evidence="1">Dsil-2018</strain>
    </source>
</reference>
<evidence type="ECO:0000313" key="2">
    <source>
        <dbReference type="Proteomes" id="UP000821865"/>
    </source>
</evidence>
<protein>
    <submittedName>
        <fullName evidence="1">Uncharacterized protein</fullName>
    </submittedName>
</protein>
<dbReference type="Proteomes" id="UP000821865">
    <property type="component" value="Chromosome 3"/>
</dbReference>
<keyword evidence="2" id="KW-1185">Reference proteome</keyword>
<name>A0ACB8D563_DERSI</name>